<dbReference type="SUPFAM" id="SSF51215">
    <property type="entry name" value="Regulatory protein AraC"/>
    <property type="match status" value="1"/>
</dbReference>
<evidence type="ECO:0000313" key="5">
    <source>
        <dbReference type="EMBL" id="KJZ00264.1"/>
    </source>
</evidence>
<organism evidence="5 6">
    <name type="scientific">Pseudoalteromonas ruthenica</name>
    <dbReference type="NCBI Taxonomy" id="151081"/>
    <lineage>
        <taxon>Bacteria</taxon>
        <taxon>Pseudomonadati</taxon>
        <taxon>Pseudomonadota</taxon>
        <taxon>Gammaproteobacteria</taxon>
        <taxon>Alteromonadales</taxon>
        <taxon>Pseudoalteromonadaceae</taxon>
        <taxon>Pseudoalteromonas</taxon>
    </lineage>
</organism>
<dbReference type="EMBL" id="JXXZ01000006">
    <property type="protein sequence ID" value="KJZ00264.1"/>
    <property type="molecule type" value="Genomic_DNA"/>
</dbReference>
<dbReference type="GO" id="GO:0043565">
    <property type="term" value="F:sequence-specific DNA binding"/>
    <property type="evidence" value="ECO:0007669"/>
    <property type="project" value="InterPro"/>
</dbReference>
<dbReference type="InterPro" id="IPR003313">
    <property type="entry name" value="AraC-bd"/>
</dbReference>
<dbReference type="AlphaFoldDB" id="A0A0F4PLG6"/>
<feature type="domain" description="HTH araC/xylS-type" evidence="4">
    <location>
        <begin position="183"/>
        <end position="281"/>
    </location>
</feature>
<keyword evidence="1" id="KW-0805">Transcription regulation</keyword>
<dbReference type="PATRIC" id="fig|151081.8.peg.3057"/>
<dbReference type="SUPFAM" id="SSF46689">
    <property type="entry name" value="Homeodomain-like"/>
    <property type="match status" value="2"/>
</dbReference>
<dbReference type="PANTHER" id="PTHR43280:SF27">
    <property type="entry name" value="TRANSCRIPTIONAL REGULATOR MTLR"/>
    <property type="match status" value="1"/>
</dbReference>
<evidence type="ECO:0000256" key="1">
    <source>
        <dbReference type="ARBA" id="ARBA00023015"/>
    </source>
</evidence>
<evidence type="ECO:0000313" key="6">
    <source>
        <dbReference type="Proteomes" id="UP000033664"/>
    </source>
</evidence>
<dbReference type="RefSeq" id="WP_045980156.1">
    <property type="nucleotide sequence ID" value="NZ_JXXY01000015.1"/>
</dbReference>
<sequence>MRAMCEKVIPSPNCSWRYCLYRLPEIPFNWHYHPEYEICLTLNSRGVCHIGDYIAPYGDYDLVLLGPELPHTWQSKINTDLSEQIVHVAQIPAPWLESMVAQHPELQQLEELLSGARRGLRFSQQLAKQCQALFENMEQASPLQRYVLLMDMLTRMAQSQYDYLSSAGFRFDYRQDPAKDKFDRVISFIYDNYTEKLSADMLAEHAHMSTNHFHRFFKKRTERTVTEFINQLRIAKACKLLINTSSPITVISDQCGFNNISNFNRRFQTIKNCTPSQFRTRLQQRALI</sequence>
<dbReference type="PROSITE" id="PS00041">
    <property type="entry name" value="HTH_ARAC_FAMILY_1"/>
    <property type="match status" value="1"/>
</dbReference>
<dbReference type="PANTHER" id="PTHR43280">
    <property type="entry name" value="ARAC-FAMILY TRANSCRIPTIONAL REGULATOR"/>
    <property type="match status" value="1"/>
</dbReference>
<dbReference type="InterPro" id="IPR009057">
    <property type="entry name" value="Homeodomain-like_sf"/>
</dbReference>
<keyword evidence="6" id="KW-1185">Reference proteome</keyword>
<dbReference type="Proteomes" id="UP000033664">
    <property type="component" value="Unassembled WGS sequence"/>
</dbReference>
<evidence type="ECO:0000256" key="3">
    <source>
        <dbReference type="ARBA" id="ARBA00023163"/>
    </source>
</evidence>
<evidence type="ECO:0000259" key="4">
    <source>
        <dbReference type="PROSITE" id="PS01124"/>
    </source>
</evidence>
<dbReference type="Gene3D" id="1.10.10.60">
    <property type="entry name" value="Homeodomain-like"/>
    <property type="match status" value="2"/>
</dbReference>
<accession>A0A0F4PLG6</accession>
<evidence type="ECO:0000256" key="2">
    <source>
        <dbReference type="ARBA" id="ARBA00023125"/>
    </source>
</evidence>
<dbReference type="OrthoDB" id="9816011at2"/>
<comment type="caution">
    <text evidence="5">The sequence shown here is derived from an EMBL/GenBank/DDBJ whole genome shotgun (WGS) entry which is preliminary data.</text>
</comment>
<dbReference type="InterPro" id="IPR018060">
    <property type="entry name" value="HTH_AraC"/>
</dbReference>
<name>A0A0F4PLG6_9GAMM</name>
<dbReference type="InterPro" id="IPR018062">
    <property type="entry name" value="HTH_AraC-typ_CS"/>
</dbReference>
<dbReference type="Pfam" id="PF12833">
    <property type="entry name" value="HTH_18"/>
    <property type="match status" value="1"/>
</dbReference>
<protein>
    <submittedName>
        <fullName evidence="5">AraC family transcriptional regulator</fullName>
    </submittedName>
</protein>
<gene>
    <name evidence="5" type="ORF">TW72_05995</name>
</gene>
<dbReference type="GO" id="GO:0003700">
    <property type="term" value="F:DNA-binding transcription factor activity"/>
    <property type="evidence" value="ECO:0007669"/>
    <property type="project" value="InterPro"/>
</dbReference>
<dbReference type="GeneID" id="58228039"/>
<dbReference type="SMART" id="SM00342">
    <property type="entry name" value="HTH_ARAC"/>
    <property type="match status" value="1"/>
</dbReference>
<keyword evidence="2" id="KW-0238">DNA-binding</keyword>
<dbReference type="PROSITE" id="PS01124">
    <property type="entry name" value="HTH_ARAC_FAMILY_2"/>
    <property type="match status" value="1"/>
</dbReference>
<keyword evidence="3" id="KW-0804">Transcription</keyword>
<dbReference type="Pfam" id="PF02311">
    <property type="entry name" value="AraC_binding"/>
    <property type="match status" value="1"/>
</dbReference>
<dbReference type="InterPro" id="IPR037923">
    <property type="entry name" value="HTH-like"/>
</dbReference>
<reference evidence="5 6" key="1">
    <citation type="journal article" date="2015" name="BMC Genomics">
        <title>Genome mining reveals unlocked bioactive potential of marine Gram-negative bacteria.</title>
        <authorList>
            <person name="Machado H."/>
            <person name="Sonnenschein E.C."/>
            <person name="Melchiorsen J."/>
            <person name="Gram L."/>
        </authorList>
    </citation>
    <scope>NUCLEOTIDE SEQUENCE [LARGE SCALE GENOMIC DNA]</scope>
    <source>
        <strain evidence="5 6">S3137</strain>
    </source>
</reference>
<proteinExistence type="predicted"/>
<dbReference type="eggNOG" id="COG2207">
    <property type="taxonomic scope" value="Bacteria"/>
</dbReference>